<gene>
    <name evidence="1" type="ORF">B296_00043931</name>
</gene>
<organism evidence="1 2">
    <name type="scientific">Ensete ventricosum</name>
    <name type="common">Abyssinian banana</name>
    <name type="synonym">Musa ensete</name>
    <dbReference type="NCBI Taxonomy" id="4639"/>
    <lineage>
        <taxon>Eukaryota</taxon>
        <taxon>Viridiplantae</taxon>
        <taxon>Streptophyta</taxon>
        <taxon>Embryophyta</taxon>
        <taxon>Tracheophyta</taxon>
        <taxon>Spermatophyta</taxon>
        <taxon>Magnoliopsida</taxon>
        <taxon>Liliopsida</taxon>
        <taxon>Zingiberales</taxon>
        <taxon>Musaceae</taxon>
        <taxon>Ensete</taxon>
    </lineage>
</organism>
<sequence>MKLSDDREMRSPYDAMVRSVDDRFPISFYFSIVNKFLKQIPQDSIKEIEKSKPFLGMNNDASGEKLGRRCKQNMDGLRSPSQRWTKKILNFSSFKERKVLIFLHV</sequence>
<evidence type="ECO:0000313" key="1">
    <source>
        <dbReference type="EMBL" id="RRT40668.1"/>
    </source>
</evidence>
<accession>A0A426XMD4</accession>
<dbReference type="EMBL" id="AMZH03019200">
    <property type="protein sequence ID" value="RRT40668.1"/>
    <property type="molecule type" value="Genomic_DNA"/>
</dbReference>
<reference evidence="1 2" key="1">
    <citation type="journal article" date="2014" name="Agronomy (Basel)">
        <title>A Draft Genome Sequence for Ensete ventricosum, the Drought-Tolerant Tree Against Hunger.</title>
        <authorList>
            <person name="Harrison J."/>
            <person name="Moore K.A."/>
            <person name="Paszkiewicz K."/>
            <person name="Jones T."/>
            <person name="Grant M."/>
            <person name="Ambacheew D."/>
            <person name="Muzemil S."/>
            <person name="Studholme D.J."/>
        </authorList>
    </citation>
    <scope>NUCLEOTIDE SEQUENCE [LARGE SCALE GENOMIC DNA]</scope>
</reference>
<dbReference type="AlphaFoldDB" id="A0A426XMD4"/>
<comment type="caution">
    <text evidence="1">The sequence shown here is derived from an EMBL/GenBank/DDBJ whole genome shotgun (WGS) entry which is preliminary data.</text>
</comment>
<name>A0A426XMD4_ENSVE</name>
<evidence type="ECO:0000313" key="2">
    <source>
        <dbReference type="Proteomes" id="UP000287651"/>
    </source>
</evidence>
<proteinExistence type="predicted"/>
<dbReference type="Proteomes" id="UP000287651">
    <property type="component" value="Unassembled WGS sequence"/>
</dbReference>
<protein>
    <submittedName>
        <fullName evidence="1">Uncharacterized protein</fullName>
    </submittedName>
</protein>